<dbReference type="SUPFAM" id="SSF53300">
    <property type="entry name" value="vWA-like"/>
    <property type="match status" value="1"/>
</dbReference>
<protein>
    <submittedName>
        <fullName evidence="4">Uncharacterized protein</fullName>
    </submittedName>
</protein>
<evidence type="ECO:0000256" key="1">
    <source>
        <dbReference type="SAM" id="SignalP"/>
    </source>
</evidence>
<evidence type="ECO:0000259" key="3">
    <source>
        <dbReference type="PROSITE" id="PS50940"/>
    </source>
</evidence>
<dbReference type="InterPro" id="IPR050525">
    <property type="entry name" value="ECM_Assembly_Org"/>
</dbReference>
<dbReference type="SMART" id="SM00494">
    <property type="entry name" value="ChtBD2"/>
    <property type="match status" value="3"/>
</dbReference>
<dbReference type="PRINTS" id="PR00453">
    <property type="entry name" value="VWFADOMAIN"/>
</dbReference>
<dbReference type="PANTHER" id="PTHR24020:SF20">
    <property type="entry name" value="PH DOMAIN-CONTAINING PROTEIN"/>
    <property type="match status" value="1"/>
</dbReference>
<dbReference type="Gene3D" id="3.40.50.410">
    <property type="entry name" value="von Willebrand factor, type A domain"/>
    <property type="match status" value="1"/>
</dbReference>
<evidence type="ECO:0000313" key="4">
    <source>
        <dbReference type="EMBL" id="KAJ8316183.1"/>
    </source>
</evidence>
<dbReference type="InterPro" id="IPR002557">
    <property type="entry name" value="Chitin-bd_dom"/>
</dbReference>
<dbReference type="Gene3D" id="2.170.140.10">
    <property type="entry name" value="Chitin binding domain"/>
    <property type="match status" value="2"/>
</dbReference>
<keyword evidence="1" id="KW-0732">Signal</keyword>
<proteinExistence type="predicted"/>
<evidence type="ECO:0000259" key="2">
    <source>
        <dbReference type="PROSITE" id="PS50234"/>
    </source>
</evidence>
<feature type="chain" id="PRO_5045593128" evidence="1">
    <location>
        <begin position="24"/>
        <end position="665"/>
    </location>
</feature>
<dbReference type="PANTHER" id="PTHR24020">
    <property type="entry name" value="COLLAGEN ALPHA"/>
    <property type="match status" value="1"/>
</dbReference>
<organism evidence="4 5">
    <name type="scientific">Tegillarca granosa</name>
    <name type="common">Malaysian cockle</name>
    <name type="synonym">Anadara granosa</name>
    <dbReference type="NCBI Taxonomy" id="220873"/>
    <lineage>
        <taxon>Eukaryota</taxon>
        <taxon>Metazoa</taxon>
        <taxon>Spiralia</taxon>
        <taxon>Lophotrochozoa</taxon>
        <taxon>Mollusca</taxon>
        <taxon>Bivalvia</taxon>
        <taxon>Autobranchia</taxon>
        <taxon>Pteriomorphia</taxon>
        <taxon>Arcoida</taxon>
        <taxon>Arcoidea</taxon>
        <taxon>Arcidae</taxon>
        <taxon>Tegillarca</taxon>
    </lineage>
</organism>
<keyword evidence="5" id="KW-1185">Reference proteome</keyword>
<reference evidence="4 5" key="1">
    <citation type="submission" date="2022-12" db="EMBL/GenBank/DDBJ databases">
        <title>Chromosome-level genome of Tegillarca granosa.</title>
        <authorList>
            <person name="Kim J."/>
        </authorList>
    </citation>
    <scope>NUCLEOTIDE SEQUENCE [LARGE SCALE GENOMIC DNA]</scope>
    <source>
        <strain evidence="4">Teg-2019</strain>
        <tissue evidence="4">Adductor muscle</tissue>
    </source>
</reference>
<dbReference type="InterPro" id="IPR036465">
    <property type="entry name" value="vWFA_dom_sf"/>
</dbReference>
<dbReference type="SUPFAM" id="SSF57625">
    <property type="entry name" value="Invertebrate chitin-binding proteins"/>
    <property type="match status" value="3"/>
</dbReference>
<comment type="caution">
    <text evidence="4">The sequence shown here is derived from an EMBL/GenBank/DDBJ whole genome shotgun (WGS) entry which is preliminary data.</text>
</comment>
<dbReference type="InterPro" id="IPR036508">
    <property type="entry name" value="Chitin-bd_dom_sf"/>
</dbReference>
<dbReference type="SMART" id="SM00327">
    <property type="entry name" value="VWA"/>
    <property type="match status" value="1"/>
</dbReference>
<dbReference type="PROSITE" id="PS50234">
    <property type="entry name" value="VWFA"/>
    <property type="match status" value="1"/>
</dbReference>
<dbReference type="Pfam" id="PF01607">
    <property type="entry name" value="CBM_14"/>
    <property type="match status" value="2"/>
</dbReference>
<dbReference type="InterPro" id="IPR002035">
    <property type="entry name" value="VWF_A"/>
</dbReference>
<dbReference type="Pfam" id="PF00092">
    <property type="entry name" value="VWA"/>
    <property type="match status" value="1"/>
</dbReference>
<dbReference type="PROSITE" id="PS50940">
    <property type="entry name" value="CHIT_BIND_II"/>
    <property type="match status" value="1"/>
</dbReference>
<sequence>MGVLNIKMLFIFLFGVLALCCIAQNVDNTLSRFAKGPDVVQAVVDKIRSNCIYSDDRLFLRRLAYVESKDGLDPKTFRPGYFGGIWQVSQKNFQTTLNCKSKVLSDLCHKIDLAFGIKWQNTTWEDLSMPLYSGLAASLYLQVMAGNSTPGQWNFLQSLGCSSTKPIDIVFVIDSSASIGLVNFLQMKTFLENITDNLNIGKDAVHVGMVSFEFYSQVEFFLNEHLTNAEVKSAIQKVQYLYGATNIASGIYKAHKEVFSEANGARKDAVKVIILVTDGVSNILTTFYTAEHAKDDGIAIFAIGIGDVDVDELNAAASEPDCTHVNVLSNFDEIGSLVYEIQKSACRIQCGIVNIYASYNTPHPGPAIHDIQSKATDGTPSVIYLNSSSEGKPLYITYVGTKLPESSENIHKCNDASYSVAFMDGNAQNGVDVICRDNFGERECTKTDILLSPQYSQWLCTSENKEDRLPNPCTEEALKNNSLYHPYPLDDTKFIRCDLQGKMYVTLCPQGERYHQATHSCGTVSETIDVDKVPLDPDLPNPCTRDAILANNLFFTYPRDSKKFIHCDVWGHAWILNCPTGQIWNQAAHTCTPDAINHGGSTGSVDNPCTKEALQNGQYFFPLPDPTKFIHCDISGNAYVQSCIPNNVFDPVSSVCVPLNAGLVG</sequence>
<feature type="domain" description="VWFA" evidence="2">
    <location>
        <begin position="168"/>
        <end position="341"/>
    </location>
</feature>
<accession>A0ABQ9FKE8</accession>
<name>A0ABQ9FKE8_TEGGR</name>
<evidence type="ECO:0000313" key="5">
    <source>
        <dbReference type="Proteomes" id="UP001217089"/>
    </source>
</evidence>
<feature type="signal peptide" evidence="1">
    <location>
        <begin position="1"/>
        <end position="23"/>
    </location>
</feature>
<gene>
    <name evidence="4" type="ORF">KUTeg_006197</name>
</gene>
<dbReference type="CDD" id="cd01450">
    <property type="entry name" value="vWFA_subfamily_ECM"/>
    <property type="match status" value="1"/>
</dbReference>
<dbReference type="EMBL" id="JARBDR010000328">
    <property type="protein sequence ID" value="KAJ8316183.1"/>
    <property type="molecule type" value="Genomic_DNA"/>
</dbReference>
<dbReference type="Proteomes" id="UP001217089">
    <property type="component" value="Unassembled WGS sequence"/>
</dbReference>
<feature type="domain" description="Chitin-binding type-2" evidence="3">
    <location>
        <begin position="540"/>
        <end position="611"/>
    </location>
</feature>